<proteinExistence type="predicted"/>
<dbReference type="EMBL" id="JBHSFK010000041">
    <property type="protein sequence ID" value="MFC4506221.1"/>
    <property type="molecule type" value="Genomic_DNA"/>
</dbReference>
<evidence type="ECO:0008006" key="4">
    <source>
        <dbReference type="Google" id="ProtNLM"/>
    </source>
</evidence>
<keyword evidence="1" id="KW-1133">Transmembrane helix</keyword>
<dbReference type="RefSeq" id="WP_381183942.1">
    <property type="nucleotide sequence ID" value="NZ_JBHSFK010000041.1"/>
</dbReference>
<dbReference type="Proteomes" id="UP001595839">
    <property type="component" value="Unassembled WGS sequence"/>
</dbReference>
<gene>
    <name evidence="2" type="ORF">ACFPIH_43425</name>
</gene>
<reference evidence="3" key="1">
    <citation type="journal article" date="2019" name="Int. J. Syst. Evol. Microbiol.">
        <title>The Global Catalogue of Microorganisms (GCM) 10K type strain sequencing project: providing services to taxonomists for standard genome sequencing and annotation.</title>
        <authorList>
            <consortium name="The Broad Institute Genomics Platform"/>
            <consortium name="The Broad Institute Genome Sequencing Center for Infectious Disease"/>
            <person name="Wu L."/>
            <person name="Ma J."/>
        </authorList>
    </citation>
    <scope>NUCLEOTIDE SEQUENCE [LARGE SCALE GENOMIC DNA]</scope>
    <source>
        <strain evidence="3">CGMCC 4.7177</strain>
    </source>
</reference>
<evidence type="ECO:0000313" key="3">
    <source>
        <dbReference type="Proteomes" id="UP001595839"/>
    </source>
</evidence>
<keyword evidence="1" id="KW-0812">Transmembrane</keyword>
<evidence type="ECO:0000313" key="2">
    <source>
        <dbReference type="EMBL" id="MFC4506221.1"/>
    </source>
</evidence>
<feature type="transmembrane region" description="Helical" evidence="1">
    <location>
        <begin position="37"/>
        <end position="60"/>
    </location>
</feature>
<organism evidence="2 3">
    <name type="scientific">Streptomyces vulcanius</name>
    <dbReference type="NCBI Taxonomy" id="1441876"/>
    <lineage>
        <taxon>Bacteria</taxon>
        <taxon>Bacillati</taxon>
        <taxon>Actinomycetota</taxon>
        <taxon>Actinomycetes</taxon>
        <taxon>Kitasatosporales</taxon>
        <taxon>Streptomycetaceae</taxon>
        <taxon>Streptomyces</taxon>
    </lineage>
</organism>
<sequence length="69" mass="7269">MPRRGHLKAMGLVAVVVLVLAVHLGLGGVLLSNWRWTGWAVGGLLAVVLLKIALLGGFAIRSGRASRSR</sequence>
<protein>
    <recommendedName>
        <fullName evidence="4">Integral membrane protein</fullName>
    </recommendedName>
</protein>
<name>A0ABV9B4I3_9ACTN</name>
<comment type="caution">
    <text evidence="2">The sequence shown here is derived from an EMBL/GenBank/DDBJ whole genome shotgun (WGS) entry which is preliminary data.</text>
</comment>
<evidence type="ECO:0000256" key="1">
    <source>
        <dbReference type="SAM" id="Phobius"/>
    </source>
</evidence>
<keyword evidence="1" id="KW-0472">Membrane</keyword>
<accession>A0ABV9B4I3</accession>
<keyword evidence="3" id="KW-1185">Reference proteome</keyword>